<evidence type="ECO:0000256" key="12">
    <source>
        <dbReference type="ARBA" id="ARBA00060592"/>
    </source>
</evidence>
<dbReference type="GO" id="GO:0071972">
    <property type="term" value="F:peptidoglycan L,D-transpeptidase activity"/>
    <property type="evidence" value="ECO:0007669"/>
    <property type="project" value="TreeGrafter"/>
</dbReference>
<gene>
    <name evidence="14" type="ORF">UFOPK3609_02014</name>
</gene>
<dbReference type="PROSITE" id="PS52029">
    <property type="entry name" value="LD_TPASE"/>
    <property type="match status" value="1"/>
</dbReference>
<keyword evidence="8" id="KW-0564">Palmitate</keyword>
<dbReference type="InterPro" id="IPR005490">
    <property type="entry name" value="LD_TPept_cat_dom"/>
</dbReference>
<dbReference type="CDD" id="cd16913">
    <property type="entry name" value="YkuD_like"/>
    <property type="match status" value="1"/>
</dbReference>
<protein>
    <submittedName>
        <fullName evidence="14">Unannotated protein</fullName>
    </submittedName>
</protein>
<dbReference type="Pfam" id="PF17964">
    <property type="entry name" value="Big_10"/>
    <property type="match status" value="1"/>
</dbReference>
<dbReference type="Gene3D" id="2.40.440.10">
    <property type="entry name" value="L,D-transpeptidase catalytic domain-like"/>
    <property type="match status" value="1"/>
</dbReference>
<dbReference type="Pfam" id="PF03734">
    <property type="entry name" value="YkuD"/>
    <property type="match status" value="1"/>
</dbReference>
<name>A0A6J7IQI1_9ZZZZ</name>
<dbReference type="SUPFAM" id="SSF141523">
    <property type="entry name" value="L,D-transpeptidase catalytic domain-like"/>
    <property type="match status" value="1"/>
</dbReference>
<evidence type="ECO:0000259" key="13">
    <source>
        <dbReference type="PROSITE" id="PS52029"/>
    </source>
</evidence>
<dbReference type="InterPro" id="IPR038063">
    <property type="entry name" value="Transpep_catalytic_dom"/>
</dbReference>
<comment type="pathway">
    <text evidence="1">Cell wall biogenesis; peptidoglycan biosynthesis.</text>
</comment>
<dbReference type="Gene3D" id="2.60.40.3710">
    <property type="match status" value="1"/>
</dbReference>
<keyword evidence="9" id="KW-0449">Lipoprotein</keyword>
<keyword evidence="4" id="KW-0732">Signal</keyword>
<dbReference type="InterPro" id="IPR041280">
    <property type="entry name" value="Big_10"/>
</dbReference>
<dbReference type="InterPro" id="IPR050979">
    <property type="entry name" value="LD-transpeptidase"/>
</dbReference>
<keyword evidence="3" id="KW-0808">Transferase</keyword>
<evidence type="ECO:0000256" key="6">
    <source>
        <dbReference type="ARBA" id="ARBA00022984"/>
    </source>
</evidence>
<keyword evidence="11" id="KW-0961">Cell wall biogenesis/degradation</keyword>
<dbReference type="UniPathway" id="UPA00219"/>
<accession>A0A6J7IQI1</accession>
<evidence type="ECO:0000256" key="10">
    <source>
        <dbReference type="ARBA" id="ARBA00023315"/>
    </source>
</evidence>
<sequence>MSVVRSRCAPLALLLVVLAGCQSGVDGGQAAAPTTSSAPTPAAAQEVDAAVISIDPPLGSVDVDPVTPLRVFAGHGTLSAVAVTDDAGTPLAGALDPASATWTASTDLGYGTTYTVTATVTDAAGRTTTSTGTVGTVSPRTLTMPTVFPNADNPVVGVGQPISITFDEDVTDRAAVERRLSVVTTPHVDGSWSWLSDRTVHYRPADFWPARTHVAVDADLYGVDVGGGVHGQASTHVEFDIGPKRVGVVDASELVLRLYVDDQLVQSMPTSLGKSSSPTPSGTYVVMQQSRRYTMDSSTYGVPIDAPAGYRTEVEYASRLSNSGIFVHAAPWSVGQQGSRNVSHGCLNVSTANAGWFYDNFGRGDVVQVAGAGPRLAETDGFGDWNVSWDEWLAGSALHPGV</sequence>
<evidence type="ECO:0000256" key="8">
    <source>
        <dbReference type="ARBA" id="ARBA00023139"/>
    </source>
</evidence>
<evidence type="ECO:0000256" key="7">
    <source>
        <dbReference type="ARBA" id="ARBA00023136"/>
    </source>
</evidence>
<dbReference type="EMBL" id="CAFBMQ010000394">
    <property type="protein sequence ID" value="CAB4932542.1"/>
    <property type="molecule type" value="Genomic_DNA"/>
</dbReference>
<keyword evidence="6" id="KW-0573">Peptidoglycan synthesis</keyword>
<keyword evidence="5" id="KW-0133">Cell shape</keyword>
<comment type="pathway">
    <text evidence="12">Glycan biosynthesis.</text>
</comment>
<keyword evidence="10" id="KW-0012">Acyltransferase</keyword>
<evidence type="ECO:0000256" key="2">
    <source>
        <dbReference type="ARBA" id="ARBA00022475"/>
    </source>
</evidence>
<dbReference type="Gene3D" id="2.60.40.3780">
    <property type="match status" value="1"/>
</dbReference>
<evidence type="ECO:0000256" key="4">
    <source>
        <dbReference type="ARBA" id="ARBA00022729"/>
    </source>
</evidence>
<dbReference type="GO" id="GO:0008360">
    <property type="term" value="P:regulation of cell shape"/>
    <property type="evidence" value="ECO:0007669"/>
    <property type="project" value="UniProtKB-KW"/>
</dbReference>
<evidence type="ECO:0000256" key="1">
    <source>
        <dbReference type="ARBA" id="ARBA00004752"/>
    </source>
</evidence>
<feature type="domain" description="L,D-TPase catalytic" evidence="13">
    <location>
        <begin position="245"/>
        <end position="370"/>
    </location>
</feature>
<reference evidence="14" key="1">
    <citation type="submission" date="2020-05" db="EMBL/GenBank/DDBJ databases">
        <authorList>
            <person name="Chiriac C."/>
            <person name="Salcher M."/>
            <person name="Ghai R."/>
            <person name="Kavagutti S V."/>
        </authorList>
    </citation>
    <scope>NUCLEOTIDE SEQUENCE</scope>
</reference>
<dbReference type="AlphaFoldDB" id="A0A6J7IQI1"/>
<dbReference type="CDD" id="cd13432">
    <property type="entry name" value="LDT_IgD_like_2"/>
    <property type="match status" value="1"/>
</dbReference>
<dbReference type="GO" id="GO:0005576">
    <property type="term" value="C:extracellular region"/>
    <property type="evidence" value="ECO:0007669"/>
    <property type="project" value="TreeGrafter"/>
</dbReference>
<dbReference type="PANTHER" id="PTHR30582">
    <property type="entry name" value="L,D-TRANSPEPTIDASE"/>
    <property type="match status" value="1"/>
</dbReference>
<proteinExistence type="predicted"/>
<organism evidence="14">
    <name type="scientific">freshwater metagenome</name>
    <dbReference type="NCBI Taxonomy" id="449393"/>
    <lineage>
        <taxon>unclassified sequences</taxon>
        <taxon>metagenomes</taxon>
        <taxon>ecological metagenomes</taxon>
    </lineage>
</organism>
<evidence type="ECO:0000256" key="11">
    <source>
        <dbReference type="ARBA" id="ARBA00023316"/>
    </source>
</evidence>
<evidence type="ECO:0000256" key="3">
    <source>
        <dbReference type="ARBA" id="ARBA00022679"/>
    </source>
</evidence>
<evidence type="ECO:0000313" key="14">
    <source>
        <dbReference type="EMBL" id="CAB4932542.1"/>
    </source>
</evidence>
<dbReference type="FunFam" id="2.40.440.10:FF:000005">
    <property type="entry name" value="L,D-transpeptidase 2"/>
    <property type="match status" value="1"/>
</dbReference>
<keyword evidence="2" id="KW-1003">Cell membrane</keyword>
<dbReference type="GO" id="GO:0016746">
    <property type="term" value="F:acyltransferase activity"/>
    <property type="evidence" value="ECO:0007669"/>
    <property type="project" value="UniProtKB-KW"/>
</dbReference>
<dbReference type="GO" id="GO:0018104">
    <property type="term" value="P:peptidoglycan-protein cross-linking"/>
    <property type="evidence" value="ECO:0007669"/>
    <property type="project" value="TreeGrafter"/>
</dbReference>
<dbReference type="PROSITE" id="PS51257">
    <property type="entry name" value="PROKAR_LIPOPROTEIN"/>
    <property type="match status" value="1"/>
</dbReference>
<evidence type="ECO:0000256" key="9">
    <source>
        <dbReference type="ARBA" id="ARBA00023288"/>
    </source>
</evidence>
<dbReference type="GO" id="GO:0071555">
    <property type="term" value="P:cell wall organization"/>
    <property type="evidence" value="ECO:0007669"/>
    <property type="project" value="UniProtKB-KW"/>
</dbReference>
<keyword evidence="7" id="KW-0472">Membrane</keyword>
<dbReference type="PANTHER" id="PTHR30582:SF2">
    <property type="entry name" value="L,D-TRANSPEPTIDASE YCIB-RELATED"/>
    <property type="match status" value="1"/>
</dbReference>
<evidence type="ECO:0000256" key="5">
    <source>
        <dbReference type="ARBA" id="ARBA00022960"/>
    </source>
</evidence>